<sequence>MPILPDTKFYAWHFMPYTDLPENIDDFDSLWVDFPNKYFDPKAGHAFYQRYLSELVLADKLGFDGVCVNEHHNTPYSLMPIASVIAAALIPQTTKAKICVMGTPAGLDQPHRLAESYAMLDVMSGGRLEVAFPLGTPMEYWSNSVNPVTSRERQQEALDVIIRAWTEDGPIRHEGRFYNYRYLNIWPKPYQQPHPKVYLVGSGSPGTIELAAQRGFGYSSTFSPIATQLAAQKTLKERAAHYGHTITPDQIPIVCMVYIGDDDESALAEMEPHVRYFFTTLTKAGRFIDAPGYLSLDEFKKRNGRMLPSSHGGAFDWHQIRQQFRVVAGTAKTVADTIEKWAEEAGSSRIIFQIHRGDMPHWKVVRTLTGLANEVIPMLKARQIHADDQPLNVAAE</sequence>
<protein>
    <submittedName>
        <fullName evidence="4">LLM class flavin-dependent oxidoreductase</fullName>
    </submittedName>
</protein>
<proteinExistence type="predicted"/>
<dbReference type="InterPro" id="IPR050766">
    <property type="entry name" value="Bact_Lucif_Oxidored"/>
</dbReference>
<reference evidence="4 5" key="1">
    <citation type="submission" date="2019-04" db="EMBL/GenBank/DDBJ databases">
        <title>Phreatobacter aquaticus sp. nov.</title>
        <authorList>
            <person name="Choi A."/>
        </authorList>
    </citation>
    <scope>NUCLEOTIDE SEQUENCE [LARGE SCALE GENOMIC DNA]</scope>
    <source>
        <strain evidence="4 5">KCTC 52518</strain>
    </source>
</reference>
<feature type="domain" description="Luciferase-like" evidence="3">
    <location>
        <begin position="55"/>
        <end position="346"/>
    </location>
</feature>
<gene>
    <name evidence="4" type="ORF">E8M01_32170</name>
</gene>
<dbReference type="GO" id="GO:0016705">
    <property type="term" value="F:oxidoreductase activity, acting on paired donors, with incorporation or reduction of molecular oxygen"/>
    <property type="evidence" value="ECO:0007669"/>
    <property type="project" value="InterPro"/>
</dbReference>
<dbReference type="Proteomes" id="UP000298781">
    <property type="component" value="Chromosome"/>
</dbReference>
<dbReference type="InterPro" id="IPR011251">
    <property type="entry name" value="Luciferase-like_dom"/>
</dbReference>
<dbReference type="SUPFAM" id="SSF51679">
    <property type="entry name" value="Bacterial luciferase-like"/>
    <property type="match status" value="1"/>
</dbReference>
<dbReference type="OrthoDB" id="9799612at2"/>
<evidence type="ECO:0000256" key="2">
    <source>
        <dbReference type="ARBA" id="ARBA00023033"/>
    </source>
</evidence>
<name>A0A4D7BH45_9HYPH</name>
<dbReference type="PANTHER" id="PTHR30137">
    <property type="entry name" value="LUCIFERASE-LIKE MONOOXYGENASE"/>
    <property type="match status" value="1"/>
</dbReference>
<evidence type="ECO:0000313" key="5">
    <source>
        <dbReference type="Proteomes" id="UP000298781"/>
    </source>
</evidence>
<evidence type="ECO:0000256" key="1">
    <source>
        <dbReference type="ARBA" id="ARBA00023002"/>
    </source>
</evidence>
<evidence type="ECO:0000313" key="4">
    <source>
        <dbReference type="EMBL" id="QCI68476.1"/>
    </source>
</evidence>
<dbReference type="GO" id="GO:0004497">
    <property type="term" value="F:monooxygenase activity"/>
    <property type="evidence" value="ECO:0007669"/>
    <property type="project" value="UniProtKB-KW"/>
</dbReference>
<dbReference type="KEGG" id="pstg:E8M01_32170"/>
<dbReference type="EMBL" id="CP039690">
    <property type="protein sequence ID" value="QCI68476.1"/>
    <property type="molecule type" value="Genomic_DNA"/>
</dbReference>
<organism evidence="4 5">
    <name type="scientific">Phreatobacter stygius</name>
    <dbReference type="NCBI Taxonomy" id="1940610"/>
    <lineage>
        <taxon>Bacteria</taxon>
        <taxon>Pseudomonadati</taxon>
        <taxon>Pseudomonadota</taxon>
        <taxon>Alphaproteobacteria</taxon>
        <taxon>Hyphomicrobiales</taxon>
        <taxon>Phreatobacteraceae</taxon>
        <taxon>Phreatobacter</taxon>
    </lineage>
</organism>
<dbReference type="Pfam" id="PF00296">
    <property type="entry name" value="Bac_luciferase"/>
    <property type="match status" value="1"/>
</dbReference>
<dbReference type="GO" id="GO:0005829">
    <property type="term" value="C:cytosol"/>
    <property type="evidence" value="ECO:0007669"/>
    <property type="project" value="TreeGrafter"/>
</dbReference>
<dbReference type="RefSeq" id="WP_136963895.1">
    <property type="nucleotide sequence ID" value="NZ_CP039690.1"/>
</dbReference>
<dbReference type="AlphaFoldDB" id="A0A4D7BH45"/>
<accession>A0A4D7BH45</accession>
<keyword evidence="5" id="KW-1185">Reference proteome</keyword>
<dbReference type="PANTHER" id="PTHR30137:SF8">
    <property type="entry name" value="BLR5498 PROTEIN"/>
    <property type="match status" value="1"/>
</dbReference>
<evidence type="ECO:0000259" key="3">
    <source>
        <dbReference type="Pfam" id="PF00296"/>
    </source>
</evidence>
<dbReference type="Gene3D" id="3.20.20.30">
    <property type="entry name" value="Luciferase-like domain"/>
    <property type="match status" value="1"/>
</dbReference>
<dbReference type="InterPro" id="IPR036661">
    <property type="entry name" value="Luciferase-like_sf"/>
</dbReference>
<keyword evidence="2" id="KW-0503">Monooxygenase</keyword>
<keyword evidence="1" id="KW-0560">Oxidoreductase</keyword>